<sequence length="215" mass="23574">MPPPPLPEGFVVKKAPATKKAASKPKPKPKAKKRSKRAKVTKEEREAATKERQEAKMRHWNHQSFMKEHGWKRQLDPLYLPGHSWPSRELSARRARERAEAGDHDSSDEDDDGGQWAHKGGVSLARRRTLRCPRSKGRVSRLGGHGDGSGDGNSVRSTASVPSWAGRYGSGLLTEREEDDDTGMGCGHPADGGPRGWYQRGAAGMGRVKAGQRGL</sequence>
<name>A0A0G4G040_VITBC</name>
<organism evidence="2 3">
    <name type="scientific">Vitrella brassicaformis (strain CCMP3155)</name>
    <dbReference type="NCBI Taxonomy" id="1169540"/>
    <lineage>
        <taxon>Eukaryota</taxon>
        <taxon>Sar</taxon>
        <taxon>Alveolata</taxon>
        <taxon>Colpodellida</taxon>
        <taxon>Vitrellaceae</taxon>
        <taxon>Vitrella</taxon>
    </lineage>
</organism>
<dbReference type="EMBL" id="CDMY01000531">
    <property type="protein sequence ID" value="CEM20882.1"/>
    <property type="molecule type" value="Genomic_DNA"/>
</dbReference>
<feature type="compositionally biased region" description="Basic and acidic residues" evidence="1">
    <location>
        <begin position="40"/>
        <end position="57"/>
    </location>
</feature>
<evidence type="ECO:0000256" key="1">
    <source>
        <dbReference type="SAM" id="MobiDB-lite"/>
    </source>
</evidence>
<feature type="region of interest" description="Disordered" evidence="1">
    <location>
        <begin position="76"/>
        <end position="215"/>
    </location>
</feature>
<keyword evidence="3" id="KW-1185">Reference proteome</keyword>
<protein>
    <submittedName>
        <fullName evidence="2">Uncharacterized protein</fullName>
    </submittedName>
</protein>
<feature type="compositionally biased region" description="Basic residues" evidence="1">
    <location>
        <begin position="21"/>
        <end position="39"/>
    </location>
</feature>
<dbReference type="AlphaFoldDB" id="A0A0G4G040"/>
<evidence type="ECO:0000313" key="2">
    <source>
        <dbReference type="EMBL" id="CEM20882.1"/>
    </source>
</evidence>
<dbReference type="Proteomes" id="UP000041254">
    <property type="component" value="Unassembled WGS sequence"/>
</dbReference>
<feature type="compositionally biased region" description="Basic and acidic residues" evidence="1">
    <location>
        <begin position="90"/>
        <end position="105"/>
    </location>
</feature>
<reference evidence="2 3" key="1">
    <citation type="submission" date="2014-11" db="EMBL/GenBank/DDBJ databases">
        <authorList>
            <person name="Zhu J."/>
            <person name="Qi W."/>
            <person name="Song R."/>
        </authorList>
    </citation>
    <scope>NUCLEOTIDE SEQUENCE [LARGE SCALE GENOMIC DNA]</scope>
</reference>
<feature type="region of interest" description="Disordered" evidence="1">
    <location>
        <begin position="1"/>
        <end position="61"/>
    </location>
</feature>
<proteinExistence type="predicted"/>
<feature type="compositionally biased region" description="Basic residues" evidence="1">
    <location>
        <begin position="125"/>
        <end position="139"/>
    </location>
</feature>
<accession>A0A0G4G040</accession>
<evidence type="ECO:0000313" key="3">
    <source>
        <dbReference type="Proteomes" id="UP000041254"/>
    </source>
</evidence>
<dbReference type="VEuPathDB" id="CryptoDB:Vbra_16537"/>
<gene>
    <name evidence="2" type="ORF">Vbra_16537</name>
</gene>
<dbReference type="InParanoid" id="A0A0G4G040"/>